<proteinExistence type="predicted"/>
<feature type="transmembrane region" description="Helical" evidence="1">
    <location>
        <begin position="27"/>
        <end position="48"/>
    </location>
</feature>
<dbReference type="EMBL" id="LO017727">
    <property type="protein sequence ID" value="CRH05608.1"/>
    <property type="molecule type" value="Genomic_DNA"/>
</dbReference>
<accession>A0A1S7LGE5</accession>
<keyword evidence="1" id="KW-0472">Membrane</keyword>
<keyword evidence="1" id="KW-1133">Transmembrane helix</keyword>
<reference evidence="2" key="1">
    <citation type="submission" date="2015-04" db="EMBL/GenBank/DDBJ databases">
        <authorList>
            <person name="Syromyatnikov M.Y."/>
            <person name="Popov V.N."/>
        </authorList>
    </citation>
    <scope>NUCLEOTIDE SEQUENCE</scope>
    <source>
        <strain evidence="2">MO-1</strain>
    </source>
</reference>
<evidence type="ECO:0000256" key="1">
    <source>
        <dbReference type="SAM" id="Phobius"/>
    </source>
</evidence>
<sequence>MLFSLLVVALFITFFWLGQTGRLERHIAMLMGAGSVVLLGQLFNLYPLHQVIDAVWFEALALIFGMSMISATLLRSGLFHL</sequence>
<name>A0A1S7LGE5_MAGMO</name>
<evidence type="ECO:0000313" key="2">
    <source>
        <dbReference type="EMBL" id="CRH05608.1"/>
    </source>
</evidence>
<feature type="transmembrane region" description="Helical" evidence="1">
    <location>
        <begin position="55"/>
        <end position="74"/>
    </location>
</feature>
<organism evidence="2">
    <name type="scientific">Magnetococcus massalia (strain MO-1)</name>
    <dbReference type="NCBI Taxonomy" id="451514"/>
    <lineage>
        <taxon>Bacteria</taxon>
        <taxon>Pseudomonadati</taxon>
        <taxon>Pseudomonadota</taxon>
        <taxon>Magnetococcia</taxon>
        <taxon>Magnetococcales</taxon>
        <taxon>Magnetococcaceae</taxon>
        <taxon>Magnetococcus</taxon>
    </lineage>
</organism>
<gene>
    <name evidence="2" type="ORF">MAGMO_1418</name>
</gene>
<protein>
    <submittedName>
        <fullName evidence="2">Uncharacterized protein</fullName>
    </submittedName>
</protein>
<dbReference type="AlphaFoldDB" id="A0A1S7LGE5"/>
<keyword evidence="1" id="KW-0812">Transmembrane</keyword>